<keyword evidence="14" id="KW-0862">Zinc</keyword>
<dbReference type="GO" id="GO:0005886">
    <property type="term" value="C:plasma membrane"/>
    <property type="evidence" value="ECO:0007669"/>
    <property type="project" value="UniProtKB-SubCell"/>
</dbReference>
<feature type="domain" description="Anti-sigma K factor RskA C-terminal" evidence="12">
    <location>
        <begin position="93"/>
        <end position="228"/>
    </location>
</feature>
<gene>
    <name evidence="14" type="ORF">SAMN06295964_3234</name>
</gene>
<evidence type="ECO:0000256" key="5">
    <source>
        <dbReference type="ARBA" id="ARBA00022989"/>
    </source>
</evidence>
<evidence type="ECO:0000259" key="12">
    <source>
        <dbReference type="Pfam" id="PF10099"/>
    </source>
</evidence>
<evidence type="ECO:0000256" key="2">
    <source>
        <dbReference type="ARBA" id="ARBA00004236"/>
    </source>
</evidence>
<dbReference type="GO" id="GO:0008270">
    <property type="term" value="F:zinc ion binding"/>
    <property type="evidence" value="ECO:0007669"/>
    <property type="project" value="UniProtKB-KW"/>
</dbReference>
<evidence type="ECO:0000256" key="8">
    <source>
        <dbReference type="ARBA" id="ARBA00023163"/>
    </source>
</evidence>
<keyword evidence="8" id="KW-0804">Transcription</keyword>
<organism evidence="14 15">
    <name type="scientific">Aeromicrobium choanae</name>
    <dbReference type="NCBI Taxonomy" id="1736691"/>
    <lineage>
        <taxon>Bacteria</taxon>
        <taxon>Bacillati</taxon>
        <taxon>Actinomycetota</taxon>
        <taxon>Actinomycetes</taxon>
        <taxon>Propionibacteriales</taxon>
        <taxon>Nocardioidaceae</taxon>
        <taxon>Aeromicrobium</taxon>
    </lineage>
</organism>
<dbReference type="Proteomes" id="UP000191040">
    <property type="component" value="Chromosome I"/>
</dbReference>
<keyword evidence="3" id="KW-1003">Cell membrane</keyword>
<evidence type="ECO:0000313" key="15">
    <source>
        <dbReference type="Proteomes" id="UP000191040"/>
    </source>
</evidence>
<evidence type="ECO:0000256" key="4">
    <source>
        <dbReference type="ARBA" id="ARBA00022692"/>
    </source>
</evidence>
<dbReference type="GO" id="GO:0006417">
    <property type="term" value="P:regulation of translation"/>
    <property type="evidence" value="ECO:0007669"/>
    <property type="project" value="TreeGrafter"/>
</dbReference>
<dbReference type="InterPro" id="IPR053877">
    <property type="entry name" value="RskA_N"/>
</dbReference>
<evidence type="ECO:0000256" key="10">
    <source>
        <dbReference type="ARBA" id="ARBA00030803"/>
    </source>
</evidence>
<dbReference type="RefSeq" id="WP_078701097.1">
    <property type="nucleotide sequence ID" value="NZ_LT796768.1"/>
</dbReference>
<feature type="transmembrane region" description="Helical" evidence="11">
    <location>
        <begin position="91"/>
        <end position="110"/>
    </location>
</feature>
<dbReference type="GO" id="GO:0016989">
    <property type="term" value="F:sigma factor antagonist activity"/>
    <property type="evidence" value="ECO:0007669"/>
    <property type="project" value="TreeGrafter"/>
</dbReference>
<evidence type="ECO:0000256" key="9">
    <source>
        <dbReference type="ARBA" id="ARBA00029829"/>
    </source>
</evidence>
<name>A0A1T4Z8L8_9ACTN</name>
<dbReference type="InterPro" id="IPR051474">
    <property type="entry name" value="Anti-sigma-K/W_factor"/>
</dbReference>
<dbReference type="AlphaFoldDB" id="A0A1T4Z8L8"/>
<evidence type="ECO:0000256" key="11">
    <source>
        <dbReference type="SAM" id="Phobius"/>
    </source>
</evidence>
<feature type="domain" description="Anti-sigma-K factor RskA N-terminal" evidence="13">
    <location>
        <begin position="6"/>
        <end position="46"/>
    </location>
</feature>
<dbReference type="InterPro" id="IPR018764">
    <property type="entry name" value="RskA_C"/>
</dbReference>
<keyword evidence="5 11" id="KW-1133">Transmembrane helix</keyword>
<keyword evidence="4 11" id="KW-0812">Transmembrane</keyword>
<keyword evidence="14" id="KW-0863">Zinc-finger</keyword>
<keyword evidence="6" id="KW-0805">Transcription regulation</keyword>
<evidence type="ECO:0000256" key="7">
    <source>
        <dbReference type="ARBA" id="ARBA00023136"/>
    </source>
</evidence>
<keyword evidence="7 11" id="KW-0472">Membrane</keyword>
<evidence type="ECO:0000313" key="14">
    <source>
        <dbReference type="EMBL" id="SKB10286.1"/>
    </source>
</evidence>
<accession>A0A1T4Z8L8</accession>
<comment type="subcellular location">
    <subcellularLocation>
        <location evidence="2">Cell membrane</location>
    </subcellularLocation>
    <subcellularLocation>
        <location evidence="1">Membrane</location>
        <topology evidence="1">Single-pass membrane protein</topology>
    </subcellularLocation>
</comment>
<keyword evidence="14" id="KW-0479">Metal-binding</keyword>
<dbReference type="OrthoDB" id="153510at2"/>
<reference evidence="15" key="1">
    <citation type="submission" date="2017-02" db="EMBL/GenBank/DDBJ databases">
        <authorList>
            <person name="Varghese N."/>
            <person name="Submissions S."/>
        </authorList>
    </citation>
    <scope>NUCLEOTIDE SEQUENCE [LARGE SCALE GENOMIC DNA]</scope>
    <source>
        <strain evidence="15">9H-4</strain>
    </source>
</reference>
<dbReference type="InterPro" id="IPR041916">
    <property type="entry name" value="Anti_sigma_zinc_sf"/>
</dbReference>
<dbReference type="Gene3D" id="1.10.10.1320">
    <property type="entry name" value="Anti-sigma factor, zinc-finger domain"/>
    <property type="match status" value="1"/>
</dbReference>
<dbReference type="PANTHER" id="PTHR37461:SF1">
    <property type="entry name" value="ANTI-SIGMA-K FACTOR RSKA"/>
    <property type="match status" value="1"/>
</dbReference>
<dbReference type="Pfam" id="PF10099">
    <property type="entry name" value="RskA_C"/>
    <property type="match status" value="1"/>
</dbReference>
<dbReference type="Pfam" id="PF22618">
    <property type="entry name" value="RskA_N"/>
    <property type="match status" value="1"/>
</dbReference>
<evidence type="ECO:0000256" key="1">
    <source>
        <dbReference type="ARBA" id="ARBA00004167"/>
    </source>
</evidence>
<evidence type="ECO:0000256" key="3">
    <source>
        <dbReference type="ARBA" id="ARBA00022475"/>
    </source>
</evidence>
<protein>
    <recommendedName>
        <fullName evidence="10">Regulator of SigK</fullName>
    </recommendedName>
    <alternativeName>
        <fullName evidence="9">Sigma-K anti-sigma factor RskA</fullName>
    </alternativeName>
</protein>
<dbReference type="STRING" id="1736691.SAMN06295964_3234"/>
<evidence type="ECO:0000259" key="13">
    <source>
        <dbReference type="Pfam" id="PF22618"/>
    </source>
</evidence>
<dbReference type="EMBL" id="LT796768">
    <property type="protein sequence ID" value="SKB10286.1"/>
    <property type="molecule type" value="Genomic_DNA"/>
</dbReference>
<sequence>MSDVHALSGAYALDAVTDAERESFERHLAGCEACQAEVASLRETAAVLTELSLEEPPPALRGSVLAAITEVRQLPPEPAHRPRRLRFDPRLLLVAAASAVVLAAGVGVAITQPWNDGTSQVLTATDRVLEDPQAQRVTQTFDDGASATVVRSPGEKRAVIVTHDMPAAPEGHSYVVWLQQGDEMVRAATMPQGPDNTVLLEGDALTASAAGVTVEEDPDTTEPTSDPIALFAF</sequence>
<dbReference type="PANTHER" id="PTHR37461">
    <property type="entry name" value="ANTI-SIGMA-K FACTOR RSKA"/>
    <property type="match status" value="1"/>
</dbReference>
<proteinExistence type="predicted"/>
<evidence type="ECO:0000256" key="6">
    <source>
        <dbReference type="ARBA" id="ARBA00023015"/>
    </source>
</evidence>
<keyword evidence="15" id="KW-1185">Reference proteome</keyword>